<dbReference type="PANTHER" id="PTHR35863:SF1">
    <property type="entry name" value="COBALT-PRECORRIN-5B C(1)-METHYLTRANSFERASE"/>
    <property type="match status" value="1"/>
</dbReference>
<keyword evidence="5 14" id="KW-0169">Cobalamin biosynthesis</keyword>
<name>A0AAU0UPL1_9FIRM</name>
<dbReference type="Pfam" id="PF01888">
    <property type="entry name" value="CbiD"/>
    <property type="match status" value="1"/>
</dbReference>
<dbReference type="CDD" id="cd03225">
    <property type="entry name" value="ABC_cobalt_CbiO_domain1"/>
    <property type="match status" value="1"/>
</dbReference>
<dbReference type="GO" id="GO:0008168">
    <property type="term" value="F:methyltransferase activity"/>
    <property type="evidence" value="ECO:0007669"/>
    <property type="project" value="UniProtKB-UniRule"/>
</dbReference>
<evidence type="ECO:0000256" key="13">
    <source>
        <dbReference type="ARBA" id="ARBA00025157"/>
    </source>
</evidence>
<evidence type="ECO:0000256" key="11">
    <source>
        <dbReference type="ARBA" id="ARBA00022967"/>
    </source>
</evidence>
<evidence type="ECO:0000256" key="3">
    <source>
        <dbReference type="ARBA" id="ARBA00022448"/>
    </source>
</evidence>
<comment type="similarity">
    <text evidence="2">Belongs to the ABC transporter superfamily.</text>
</comment>
<organism evidence="16 17">
    <name type="scientific">Metallumcola ferriviriculae</name>
    <dbReference type="NCBI Taxonomy" id="3039180"/>
    <lineage>
        <taxon>Bacteria</taxon>
        <taxon>Bacillati</taxon>
        <taxon>Bacillota</taxon>
        <taxon>Clostridia</taxon>
        <taxon>Neomoorellales</taxon>
        <taxon>Desulfitibacteraceae</taxon>
        <taxon>Metallumcola</taxon>
    </lineage>
</organism>
<dbReference type="NCBIfam" id="TIGR00312">
    <property type="entry name" value="cbiD"/>
    <property type="match status" value="1"/>
</dbReference>
<evidence type="ECO:0000256" key="9">
    <source>
        <dbReference type="ARBA" id="ARBA00022741"/>
    </source>
</evidence>
<dbReference type="KEGG" id="dbc:MFMK1_001605"/>
<reference evidence="16 17" key="1">
    <citation type="submission" date="2023-04" db="EMBL/GenBank/DDBJ databases">
        <authorList>
            <person name="Hsu D."/>
        </authorList>
    </citation>
    <scope>NUCLEOTIDE SEQUENCE [LARGE SCALE GENOMIC DNA]</scope>
    <source>
        <strain evidence="16 17">MK1</strain>
    </source>
</reference>
<dbReference type="InterPro" id="IPR036074">
    <property type="entry name" value="CbiD_sf"/>
</dbReference>
<evidence type="ECO:0000256" key="8">
    <source>
        <dbReference type="ARBA" id="ARBA00022691"/>
    </source>
</evidence>
<feature type="domain" description="ABC transporter" evidence="15">
    <location>
        <begin position="1"/>
        <end position="238"/>
    </location>
</feature>
<evidence type="ECO:0000256" key="4">
    <source>
        <dbReference type="ARBA" id="ARBA00022475"/>
    </source>
</evidence>
<keyword evidence="3" id="KW-0813">Transport</keyword>
<dbReference type="GO" id="GO:0016887">
    <property type="term" value="F:ATP hydrolysis activity"/>
    <property type="evidence" value="ECO:0007669"/>
    <property type="project" value="InterPro"/>
</dbReference>
<dbReference type="GO" id="GO:0005886">
    <property type="term" value="C:plasma membrane"/>
    <property type="evidence" value="ECO:0007669"/>
    <property type="project" value="UniProtKB-SubCell"/>
</dbReference>
<dbReference type="HAMAP" id="MF_00787">
    <property type="entry name" value="CbiD"/>
    <property type="match status" value="1"/>
</dbReference>
<evidence type="ECO:0000259" key="15">
    <source>
        <dbReference type="PROSITE" id="PS50893"/>
    </source>
</evidence>
<dbReference type="InterPro" id="IPR002748">
    <property type="entry name" value="CbiD"/>
</dbReference>
<comment type="function">
    <text evidence="13">Probably part of an ABC transporter complex. Responsible for energy coupling to the transport system.</text>
</comment>
<dbReference type="GO" id="GO:0032259">
    <property type="term" value="P:methylation"/>
    <property type="evidence" value="ECO:0007669"/>
    <property type="project" value="UniProtKB-KW"/>
</dbReference>
<comment type="subcellular location">
    <subcellularLocation>
        <location evidence="1">Cell membrane</location>
        <topology evidence="1">Peripheral membrane protein</topology>
    </subcellularLocation>
</comment>
<dbReference type="FunFam" id="3.40.50.300:FF:000224">
    <property type="entry name" value="Energy-coupling factor transporter ATP-binding protein EcfA"/>
    <property type="match status" value="1"/>
</dbReference>
<proteinExistence type="inferred from homology"/>
<protein>
    <recommendedName>
        <fullName evidence="14">Cobalt-precorrin-5B C(1)-methyltransferase</fullName>
        <ecNumber evidence="14">2.1.1.195</ecNumber>
    </recommendedName>
    <alternativeName>
        <fullName evidence="14">Cobalt-precorrin-6A synthase</fullName>
    </alternativeName>
</protein>
<dbReference type="GO" id="GO:0006824">
    <property type="term" value="P:cobalt ion transport"/>
    <property type="evidence" value="ECO:0007669"/>
    <property type="project" value="InterPro"/>
</dbReference>
<dbReference type="RefSeq" id="WP_366924614.1">
    <property type="nucleotide sequence ID" value="NZ_CP121694.1"/>
</dbReference>
<comment type="similarity">
    <text evidence="14">Belongs to the CbiD family.</text>
</comment>
<dbReference type="EMBL" id="CP121694">
    <property type="protein sequence ID" value="WRO21784.1"/>
    <property type="molecule type" value="Genomic_DNA"/>
</dbReference>
<evidence type="ECO:0000313" key="16">
    <source>
        <dbReference type="EMBL" id="WRO21784.1"/>
    </source>
</evidence>
<keyword evidence="8 14" id="KW-0949">S-adenosyl-L-methionine</keyword>
<evidence type="ECO:0000256" key="2">
    <source>
        <dbReference type="ARBA" id="ARBA00005417"/>
    </source>
</evidence>
<dbReference type="InterPro" id="IPR017871">
    <property type="entry name" value="ABC_transporter-like_CS"/>
</dbReference>
<dbReference type="InterPro" id="IPR015856">
    <property type="entry name" value="ABC_transpr_CbiO/EcfA_su"/>
</dbReference>
<evidence type="ECO:0000256" key="14">
    <source>
        <dbReference type="HAMAP-Rule" id="MF_00787"/>
    </source>
</evidence>
<keyword evidence="17" id="KW-1185">Reference proteome</keyword>
<dbReference type="GO" id="GO:0019251">
    <property type="term" value="P:anaerobic cobalamin biosynthetic process"/>
    <property type="evidence" value="ECO:0007669"/>
    <property type="project" value="UniProtKB-UniRule"/>
</dbReference>
<keyword evidence="11" id="KW-1278">Translocase</keyword>
<evidence type="ECO:0000256" key="12">
    <source>
        <dbReference type="ARBA" id="ARBA00023136"/>
    </source>
</evidence>
<dbReference type="Gene3D" id="3.40.50.300">
    <property type="entry name" value="P-loop containing nucleotide triphosphate hydrolases"/>
    <property type="match status" value="1"/>
</dbReference>
<evidence type="ECO:0000313" key="17">
    <source>
        <dbReference type="Proteomes" id="UP001329915"/>
    </source>
</evidence>
<dbReference type="AlphaFoldDB" id="A0AAU0UPL1"/>
<keyword evidence="9" id="KW-0547">Nucleotide-binding</keyword>
<dbReference type="PROSITE" id="PS00211">
    <property type="entry name" value="ABC_TRANSPORTER_1"/>
    <property type="match status" value="1"/>
</dbReference>
<dbReference type="InterPro" id="IPR003593">
    <property type="entry name" value="AAA+_ATPase"/>
</dbReference>
<dbReference type="SUPFAM" id="SSF111342">
    <property type="entry name" value="CbiD-like"/>
    <property type="match status" value="1"/>
</dbReference>
<evidence type="ECO:0000256" key="10">
    <source>
        <dbReference type="ARBA" id="ARBA00022840"/>
    </source>
</evidence>
<dbReference type="PANTHER" id="PTHR35863">
    <property type="entry name" value="COBALT-PRECORRIN-5B C(1)-METHYLTRANSFERASE"/>
    <property type="match status" value="1"/>
</dbReference>
<evidence type="ECO:0000256" key="6">
    <source>
        <dbReference type="ARBA" id="ARBA00022603"/>
    </source>
</evidence>
<dbReference type="GO" id="GO:0022857">
    <property type="term" value="F:transmembrane transporter activity"/>
    <property type="evidence" value="ECO:0007669"/>
    <property type="project" value="UniProtKB-ARBA"/>
</dbReference>
<dbReference type="SMART" id="SM00382">
    <property type="entry name" value="AAA"/>
    <property type="match status" value="1"/>
</dbReference>
<dbReference type="SUPFAM" id="SSF52540">
    <property type="entry name" value="P-loop containing nucleoside triphosphate hydrolases"/>
    <property type="match status" value="1"/>
</dbReference>
<dbReference type="InterPro" id="IPR005876">
    <property type="entry name" value="Co_trans_ATP-bd"/>
</dbReference>
<comment type="function">
    <text evidence="14">Catalyzes the methylation of C-1 in cobalt-precorrin-5B to form cobalt-precorrin-6A.</text>
</comment>
<dbReference type="InterPro" id="IPR003439">
    <property type="entry name" value="ABC_transporter-like_ATP-bd"/>
</dbReference>
<keyword evidence="12" id="KW-0472">Membrane</keyword>
<comment type="pathway">
    <text evidence="14">Cofactor biosynthesis; adenosylcobalamin biosynthesis; cob(II)yrinate a,c-diamide from sirohydrochlorin (anaerobic route): step 6/10.</text>
</comment>
<evidence type="ECO:0000256" key="7">
    <source>
        <dbReference type="ARBA" id="ARBA00022679"/>
    </source>
</evidence>
<keyword evidence="7 14" id="KW-0808">Transferase</keyword>
<dbReference type="Pfam" id="PF00005">
    <property type="entry name" value="ABC_tran"/>
    <property type="match status" value="1"/>
</dbReference>
<evidence type="ECO:0000256" key="1">
    <source>
        <dbReference type="ARBA" id="ARBA00004202"/>
    </source>
</evidence>
<evidence type="ECO:0000256" key="5">
    <source>
        <dbReference type="ARBA" id="ARBA00022573"/>
    </source>
</evidence>
<dbReference type="GO" id="GO:0005524">
    <property type="term" value="F:ATP binding"/>
    <property type="evidence" value="ECO:0007669"/>
    <property type="project" value="UniProtKB-KW"/>
</dbReference>
<dbReference type="PROSITE" id="PS50893">
    <property type="entry name" value="ABC_TRANSPORTER_2"/>
    <property type="match status" value="1"/>
</dbReference>
<dbReference type="NCBIfam" id="TIGR01166">
    <property type="entry name" value="cbiO"/>
    <property type="match status" value="1"/>
</dbReference>
<dbReference type="EC" id="2.1.1.195" evidence="14"/>
<sequence>MALIDINKLSYKYAGSISALESVNLTVWPGEFLAVLGRNGSGKTTLFKLLTGILDIQEGEIKMGDTPLDDISKRELHRRIGFVFQDPNDQLLAPTVAQDVAFGPANMGLPKDEIFRRVQQSLAVVGLEGFEHRPIHMLSFGQKKRVAVAGVLAMEPEILILDEPTAGLDPVAVSDLMKLVLRLNQERGLTVIFSTHDVELVPVYAHRVLILERGTMVLEGNPETVFNNREALRQAGLRLPRIGHLFEVIEKHHGWRFHDDIPLTIGQAWRTLLYTGTKPQKRRWRKGYTTGSCAAAAAKGATALLLTKENLDKISIYTPSGVMLNLGVHDCIVGNHTASCSVIKDAGDDPDITDGIKVFAQASLAEAPGITITTGEGVGTVTKPGLAVAVGEPAINPVPRRMIEEAVRSVITADQGINIKVWVPGGEQVAARTLNPQLGIKGGISLLGTTGIVEPMSEEAFKNSLVPQIKVALAQGEDTIVLTPGRIGQKHAHALGIPEQAVVQMSNFVGYMLDQSVVSGVRRIVLCGHLGKLAKVAAGIFHTHSKMADARLEAIIVEAALSGVRQEVLETLAQCVTAEAAIPVLKEHDLAPVLYKLAGRISARAQQRIHGKLEVGSILLSLKGEVVGFDANALAIGRSKQWYSQLP</sequence>
<comment type="catalytic activity">
    <reaction evidence="14">
        <text>Co-precorrin-5B + S-adenosyl-L-methionine = Co-precorrin-6A + S-adenosyl-L-homocysteine</text>
        <dbReference type="Rhea" id="RHEA:26285"/>
        <dbReference type="ChEBI" id="CHEBI:57856"/>
        <dbReference type="ChEBI" id="CHEBI:59789"/>
        <dbReference type="ChEBI" id="CHEBI:60063"/>
        <dbReference type="ChEBI" id="CHEBI:60064"/>
        <dbReference type="EC" id="2.1.1.195"/>
    </reaction>
</comment>
<keyword evidence="6 14" id="KW-0489">Methyltransferase</keyword>
<keyword evidence="4" id="KW-1003">Cell membrane</keyword>
<dbReference type="InterPro" id="IPR027417">
    <property type="entry name" value="P-loop_NTPase"/>
</dbReference>
<gene>
    <name evidence="14 16" type="primary">cbiD</name>
    <name evidence="16" type="ORF">MFMK1_001605</name>
</gene>
<accession>A0AAU0UPL1</accession>
<dbReference type="Gene3D" id="3.30.2110.10">
    <property type="entry name" value="CbiD-like"/>
    <property type="match status" value="1"/>
</dbReference>
<dbReference type="Proteomes" id="UP001329915">
    <property type="component" value="Chromosome"/>
</dbReference>
<keyword evidence="10" id="KW-0067">ATP-binding</keyword>